<dbReference type="FunFam" id="3.20.20.450:FF:000001">
    <property type="entry name" value="Cyclic di-GMP phosphodiesterase yahA"/>
    <property type="match status" value="1"/>
</dbReference>
<dbReference type="Gene3D" id="3.20.20.450">
    <property type="entry name" value="EAL domain"/>
    <property type="match status" value="1"/>
</dbReference>
<keyword evidence="4 7" id="KW-1133">Transmembrane helix</keyword>
<evidence type="ECO:0000256" key="3">
    <source>
        <dbReference type="ARBA" id="ARBA00022692"/>
    </source>
</evidence>
<dbReference type="PROSITE" id="PS50883">
    <property type="entry name" value="EAL"/>
    <property type="match status" value="1"/>
</dbReference>
<comment type="subcellular location">
    <subcellularLocation>
        <location evidence="1">Cell membrane</location>
        <topology evidence="1">Multi-pass membrane protein</topology>
    </subcellularLocation>
</comment>
<evidence type="ECO:0000256" key="5">
    <source>
        <dbReference type="ARBA" id="ARBA00023136"/>
    </source>
</evidence>
<dbReference type="Pfam" id="PF03924">
    <property type="entry name" value="CHASE"/>
    <property type="match status" value="1"/>
</dbReference>
<sequence length="1092" mass="120854">MRPTIAATLLFALAYGLVGWLALQVTIPPDYVSILFPSAGMALAFIVIAGPRAVWGVFVGSLLVQLLATLQAGASPLTWSLLPPALGAMLQALVGATLMKRFTGAQTTLDTPRDIAFFIGLVAPLSCLINASVSVPTLLLAGIISPEAALFSWVNWWLGDTLGVMLATPLTLAFLGMPRDAWRSRRTPLTVTLITALLLTGLAFNEARETETLRMQNQYEREANSLAGSIERRLASQLDLLFALERFATLSLGFSRDDFRAFTEGMLKRYEGTQNYTWNPLVTDQDRRSFEARIRFVYYPDYHIQDRLATTPPTLTPAQPAPEYLPILYVEPRAGNEAIIGLNPLSIPASREAIERSRTSGEPAASAPFILTQETGEQIGVVIYQAIRQTRSGDDETVGLISTALRIDDLLASALATDHETRAVEHCLLDLSGRSPMRLSGAANCNARTWHEANPFYSTRTLTFAGRDWEIRLRATEAFAQAHASRTGWAVVMVGLFTTSVLVAFVMVTTGHNRRIQRLVKQRTAELADTTSNLERQKEALNRAQSIARMGSLEIQPSSATVSCSDGLRQLLTLPASASFPLESLLQAIHEDDRRELHRAVLRLQESPEPIALDCRTVGNHPRTVHFVFDSEWQYGVSILVRATAQDVTVAREREREIQLLAHFDPLTGLPNRTQWMQKANHALNNARRRHDSLAVLFLDLDRFKTINDSLGHHVGDQLLCEVAASLGAQLRDEDVLARLGGDEFVILLPRVQHPGDAASVARKLLTVLDKPFDINGHELRLSVSIGIAQYPADGEDVNTLLKHADTAMYSAKSAGRGNFQFFIAEMNEHAIERLKLESGIRRAIEAEEFLLHYQPQFDGPSRRLVGVEALLRWQHPELGMVGPDRFIPVAEDTGLIAVLGEWVLRKACEQQVRWRHARQENLQVAINISPLQLRRPDFIDKVKHIIAETGANPQFIELEITESALTQPTMELVARLNELVDTGVTLALDDFGTGYSSLAILRKLPIDRLKLDRSFVQDLPGDAEDAAIASAALSIARDLSMEVVAEGVETEAQFAYLLERGCHIMQGYLFSKPMSVEAFDESFPPGRRLEP</sequence>
<dbReference type="Proteomes" id="UP000599523">
    <property type="component" value="Unassembled WGS sequence"/>
</dbReference>
<evidence type="ECO:0000259" key="8">
    <source>
        <dbReference type="PROSITE" id="PS50839"/>
    </source>
</evidence>
<evidence type="ECO:0000313" key="11">
    <source>
        <dbReference type="EMBL" id="NMG05040.1"/>
    </source>
</evidence>
<dbReference type="Gene3D" id="3.30.70.270">
    <property type="match status" value="1"/>
</dbReference>
<dbReference type="GO" id="GO:0005886">
    <property type="term" value="C:plasma membrane"/>
    <property type="evidence" value="ECO:0007669"/>
    <property type="project" value="UniProtKB-SubCell"/>
</dbReference>
<dbReference type="SMART" id="SM00267">
    <property type="entry name" value="GGDEF"/>
    <property type="match status" value="1"/>
</dbReference>
<evidence type="ECO:0000313" key="12">
    <source>
        <dbReference type="Proteomes" id="UP000599523"/>
    </source>
</evidence>
<comment type="caution">
    <text evidence="11">The sequence shown here is derived from an EMBL/GenBank/DDBJ whole genome shotgun (WGS) entry which is preliminary data.</text>
</comment>
<evidence type="ECO:0000256" key="4">
    <source>
        <dbReference type="ARBA" id="ARBA00022989"/>
    </source>
</evidence>
<dbReference type="InterPro" id="IPR043128">
    <property type="entry name" value="Rev_trsase/Diguanyl_cyclase"/>
</dbReference>
<dbReference type="InterPro" id="IPR001633">
    <property type="entry name" value="EAL_dom"/>
</dbReference>
<dbReference type="SUPFAM" id="SSF141868">
    <property type="entry name" value="EAL domain-like"/>
    <property type="match status" value="1"/>
</dbReference>
<organism evidence="11 12">
    <name type="scientific">Azoarcus taiwanensis</name>
    <dbReference type="NCBI Taxonomy" id="666964"/>
    <lineage>
        <taxon>Bacteria</taxon>
        <taxon>Pseudomonadati</taxon>
        <taxon>Pseudomonadota</taxon>
        <taxon>Betaproteobacteria</taxon>
        <taxon>Rhodocyclales</taxon>
        <taxon>Zoogloeaceae</taxon>
        <taxon>Azoarcus</taxon>
    </lineage>
</organism>
<comment type="catalytic activity">
    <reaction evidence="6">
        <text>3',3'-c-di-GMP + H2O = 5'-phosphoguanylyl(3'-&gt;5')guanosine + H(+)</text>
        <dbReference type="Rhea" id="RHEA:24902"/>
        <dbReference type="ChEBI" id="CHEBI:15377"/>
        <dbReference type="ChEBI" id="CHEBI:15378"/>
        <dbReference type="ChEBI" id="CHEBI:58754"/>
        <dbReference type="ChEBI" id="CHEBI:58805"/>
        <dbReference type="EC" id="3.1.4.52"/>
    </reaction>
    <physiologicalReaction direction="left-to-right" evidence="6">
        <dbReference type="Rhea" id="RHEA:24903"/>
    </physiologicalReaction>
</comment>
<feature type="transmembrane region" description="Helical" evidence="7">
    <location>
        <begin position="187"/>
        <end position="204"/>
    </location>
</feature>
<protein>
    <submittedName>
        <fullName evidence="11">EAL domain-containing protein</fullName>
    </submittedName>
</protein>
<name>A0A972FHW4_9RHOO</name>
<dbReference type="InterPro" id="IPR000160">
    <property type="entry name" value="GGDEF_dom"/>
</dbReference>
<dbReference type="SUPFAM" id="SSF55073">
    <property type="entry name" value="Nucleotide cyclase"/>
    <property type="match status" value="1"/>
</dbReference>
<feature type="domain" description="CHASE" evidence="8">
    <location>
        <begin position="250"/>
        <end position="415"/>
    </location>
</feature>
<dbReference type="InterPro" id="IPR029787">
    <property type="entry name" value="Nucleotide_cyclase"/>
</dbReference>
<dbReference type="InterPro" id="IPR007895">
    <property type="entry name" value="MASE1"/>
</dbReference>
<dbReference type="GO" id="GO:0007165">
    <property type="term" value="P:signal transduction"/>
    <property type="evidence" value="ECO:0007669"/>
    <property type="project" value="UniProtKB-ARBA"/>
</dbReference>
<dbReference type="SMART" id="SM00052">
    <property type="entry name" value="EAL"/>
    <property type="match status" value="1"/>
</dbReference>
<dbReference type="Pfam" id="PF00563">
    <property type="entry name" value="EAL"/>
    <property type="match status" value="1"/>
</dbReference>
<evidence type="ECO:0000259" key="9">
    <source>
        <dbReference type="PROSITE" id="PS50883"/>
    </source>
</evidence>
<dbReference type="InterPro" id="IPR052155">
    <property type="entry name" value="Biofilm_reg_signaling"/>
</dbReference>
<dbReference type="PANTHER" id="PTHR44757">
    <property type="entry name" value="DIGUANYLATE CYCLASE DGCP"/>
    <property type="match status" value="1"/>
</dbReference>
<dbReference type="InterPro" id="IPR035919">
    <property type="entry name" value="EAL_sf"/>
</dbReference>
<dbReference type="Pfam" id="PF05231">
    <property type="entry name" value="MASE1"/>
    <property type="match status" value="1"/>
</dbReference>
<accession>A0A972FHW4</accession>
<dbReference type="FunFam" id="3.30.70.270:FF:000001">
    <property type="entry name" value="Diguanylate cyclase domain protein"/>
    <property type="match status" value="1"/>
</dbReference>
<feature type="transmembrane region" description="Helical" evidence="7">
    <location>
        <begin position="85"/>
        <end position="103"/>
    </location>
</feature>
<dbReference type="CDD" id="cd01948">
    <property type="entry name" value="EAL"/>
    <property type="match status" value="1"/>
</dbReference>
<feature type="transmembrane region" description="Helical" evidence="7">
    <location>
        <begin position="488"/>
        <end position="508"/>
    </location>
</feature>
<dbReference type="InterPro" id="IPR006189">
    <property type="entry name" value="CHASE_dom"/>
</dbReference>
<dbReference type="Gene3D" id="3.30.450.350">
    <property type="entry name" value="CHASE domain"/>
    <property type="match status" value="1"/>
</dbReference>
<evidence type="ECO:0000256" key="6">
    <source>
        <dbReference type="ARBA" id="ARBA00051114"/>
    </source>
</evidence>
<dbReference type="PROSITE" id="PS50887">
    <property type="entry name" value="GGDEF"/>
    <property type="match status" value="1"/>
</dbReference>
<dbReference type="CDD" id="cd01949">
    <property type="entry name" value="GGDEF"/>
    <property type="match status" value="1"/>
</dbReference>
<dbReference type="GO" id="GO:0071111">
    <property type="term" value="F:cyclic-guanylate-specific phosphodiesterase activity"/>
    <property type="evidence" value="ECO:0007669"/>
    <property type="project" value="UniProtKB-EC"/>
</dbReference>
<evidence type="ECO:0000256" key="1">
    <source>
        <dbReference type="ARBA" id="ARBA00004651"/>
    </source>
</evidence>
<proteinExistence type="predicted"/>
<feature type="domain" description="GGDEF" evidence="10">
    <location>
        <begin position="692"/>
        <end position="825"/>
    </location>
</feature>
<keyword evidence="3 7" id="KW-0812">Transmembrane</keyword>
<feature type="domain" description="EAL" evidence="9">
    <location>
        <begin position="834"/>
        <end position="1088"/>
    </location>
</feature>
<dbReference type="SMART" id="SM01079">
    <property type="entry name" value="CHASE"/>
    <property type="match status" value="1"/>
</dbReference>
<dbReference type="AlphaFoldDB" id="A0A972FHW4"/>
<dbReference type="PROSITE" id="PS50839">
    <property type="entry name" value="CHASE"/>
    <property type="match status" value="1"/>
</dbReference>
<dbReference type="GO" id="GO:0071732">
    <property type="term" value="P:cellular response to nitric oxide"/>
    <property type="evidence" value="ECO:0007669"/>
    <property type="project" value="UniProtKB-ARBA"/>
</dbReference>
<dbReference type="RefSeq" id="WP_168989657.1">
    <property type="nucleotide sequence ID" value="NZ_CAWPHM010000105.1"/>
</dbReference>
<dbReference type="NCBIfam" id="TIGR00254">
    <property type="entry name" value="GGDEF"/>
    <property type="match status" value="1"/>
</dbReference>
<dbReference type="Gene3D" id="3.30.450.20">
    <property type="entry name" value="PAS domain"/>
    <property type="match status" value="1"/>
</dbReference>
<evidence type="ECO:0000256" key="2">
    <source>
        <dbReference type="ARBA" id="ARBA00022475"/>
    </source>
</evidence>
<feature type="transmembrane region" description="Helical" evidence="7">
    <location>
        <begin position="115"/>
        <end position="144"/>
    </location>
</feature>
<evidence type="ECO:0000256" key="7">
    <source>
        <dbReference type="SAM" id="Phobius"/>
    </source>
</evidence>
<keyword evidence="2" id="KW-1003">Cell membrane</keyword>
<keyword evidence="12" id="KW-1185">Reference proteome</keyword>
<reference evidence="11" key="1">
    <citation type="submission" date="2019-12" db="EMBL/GenBank/DDBJ databases">
        <title>Comparative genomics gives insights into the taxonomy of the Azoarcus-Aromatoleum group and reveals separate origins of nif in the plant-associated Azoarcus and non-plant-associated Aromatoleum sub-groups.</title>
        <authorList>
            <person name="Lafos M."/>
            <person name="Maluk M."/>
            <person name="Batista M."/>
            <person name="Junghare M."/>
            <person name="Carmona M."/>
            <person name="Faoro H."/>
            <person name="Cruz L.M."/>
            <person name="Battistoni F."/>
            <person name="De Souza E."/>
            <person name="Pedrosa F."/>
            <person name="Chen W.-M."/>
            <person name="Poole P.S."/>
            <person name="Dixon R.A."/>
            <person name="James E.K."/>
        </authorList>
    </citation>
    <scope>NUCLEOTIDE SEQUENCE</scope>
    <source>
        <strain evidence="11">NSC3</strain>
    </source>
</reference>
<dbReference type="Pfam" id="PF00990">
    <property type="entry name" value="GGDEF"/>
    <property type="match status" value="1"/>
</dbReference>
<evidence type="ECO:0000259" key="10">
    <source>
        <dbReference type="PROSITE" id="PS50887"/>
    </source>
</evidence>
<keyword evidence="5 7" id="KW-0472">Membrane</keyword>
<dbReference type="EMBL" id="WTVM01000195">
    <property type="protein sequence ID" value="NMG05040.1"/>
    <property type="molecule type" value="Genomic_DNA"/>
</dbReference>
<dbReference type="InterPro" id="IPR042240">
    <property type="entry name" value="CHASE_sf"/>
</dbReference>
<dbReference type="PANTHER" id="PTHR44757:SF2">
    <property type="entry name" value="BIOFILM ARCHITECTURE MAINTENANCE PROTEIN MBAA"/>
    <property type="match status" value="1"/>
</dbReference>
<gene>
    <name evidence="11" type="ORF">GPA21_19035</name>
</gene>
<feature type="transmembrane region" description="Helical" evidence="7">
    <location>
        <begin position="156"/>
        <end position="175"/>
    </location>
</feature>